<keyword evidence="2" id="KW-0808">Transferase</keyword>
<feature type="region of interest" description="Disordered" evidence="4">
    <location>
        <begin position="97"/>
        <end position="119"/>
    </location>
</feature>
<name>A0A127AZS1_9VIRU</name>
<evidence type="ECO:0000256" key="1">
    <source>
        <dbReference type="ARBA" id="ARBA00022484"/>
    </source>
</evidence>
<dbReference type="EMBL" id="KT823703">
    <property type="protein sequence ID" value="AMM45292.1"/>
    <property type="molecule type" value="Genomic_RNA"/>
</dbReference>
<dbReference type="InterPro" id="IPR008686">
    <property type="entry name" value="RNA_pol_mitovir"/>
</dbReference>
<dbReference type="PANTHER" id="PTHR34456:SF13">
    <property type="entry name" value="REVERSE TRANSCRIPTASE DOMAIN-CONTAINING PROTEIN"/>
    <property type="match status" value="1"/>
</dbReference>
<protein>
    <submittedName>
        <fullName evidence="6">Putative replicase</fullName>
    </submittedName>
</protein>
<evidence type="ECO:0000256" key="4">
    <source>
        <dbReference type="SAM" id="MobiDB-lite"/>
    </source>
</evidence>
<proteinExistence type="predicted"/>
<reference evidence="6" key="1">
    <citation type="journal article" date="2016" name="J. Virol.">
        <title>Identification of diverse mycoviruses through metatranscriptomics characterization of the viromes of five major fungal plant pathogens.</title>
        <authorList>
            <person name="Marzano S.-Y.L."/>
            <person name="Nelson B.D."/>
            <person name="Ajayi-Oyetunde O."/>
            <person name="Bradley C.A."/>
            <person name="Hughes T.J."/>
            <person name="Hartman G.L."/>
            <person name="Eastburn D.M."/>
            <person name="Domier L.L."/>
        </authorList>
    </citation>
    <scope>NUCLEOTIDE SEQUENCE</scope>
    <source>
        <strain evidence="6">MpMit-Illinois1</strain>
    </source>
</reference>
<keyword evidence="5" id="KW-1133">Transmembrane helix</keyword>
<keyword evidence="1" id="KW-0696">RNA-directed RNA polymerase</keyword>
<evidence type="ECO:0000256" key="3">
    <source>
        <dbReference type="ARBA" id="ARBA00022695"/>
    </source>
</evidence>
<keyword evidence="3" id="KW-0548">Nucleotidyltransferase</keyword>
<evidence type="ECO:0000313" key="6">
    <source>
        <dbReference type="EMBL" id="AMM45292.1"/>
    </source>
</evidence>
<evidence type="ECO:0000256" key="5">
    <source>
        <dbReference type="SAM" id="Phobius"/>
    </source>
</evidence>
<dbReference type="Pfam" id="PF05919">
    <property type="entry name" value="Mitovir_RNA_pol"/>
    <property type="match status" value="1"/>
</dbReference>
<keyword evidence="5" id="KW-0812">Transmembrane</keyword>
<dbReference type="PANTHER" id="PTHR34456">
    <property type="entry name" value="MITOVIRUS RNA-DEPENDENT RNA POLYMERASE"/>
    <property type="match status" value="1"/>
</dbReference>
<feature type="transmembrane region" description="Helical" evidence="5">
    <location>
        <begin position="330"/>
        <end position="349"/>
    </location>
</feature>
<dbReference type="InterPro" id="IPR043502">
    <property type="entry name" value="DNA/RNA_pol_sf"/>
</dbReference>
<organism evidence="6">
    <name type="scientific">Macrophomina phaseolina mitovirus 3</name>
    <dbReference type="NCBI Taxonomy" id="1807788"/>
    <lineage>
        <taxon>Viruses</taxon>
        <taxon>Riboviria</taxon>
        <taxon>Orthornavirae</taxon>
        <taxon>Lenarviricota</taxon>
        <taxon>Howeltoviricetes</taxon>
        <taxon>Cryppavirales</taxon>
        <taxon>Mitoviridae</taxon>
        <taxon>Mitovirus</taxon>
    </lineage>
</organism>
<evidence type="ECO:0000256" key="2">
    <source>
        <dbReference type="ARBA" id="ARBA00022679"/>
    </source>
</evidence>
<sequence>MAITLFLLSAFLGVVRYFHLNDLLATLVTQSPEVYLAFAVLVVFIRLGIALCKLYPKVRRFFASLGRLVETSDGILGSPSPRDKDVPVKESPFKNGARRQLHTVASRRAGTPNSAGRREQAPHLLEMRAGGANPKFVEKFNSFGLSSPSSLNKARSSGVAKGHPKSIYHSALLRSRFNPDKILDYLRVKAGAAIVTHLKGISLFAGAIHTVSTVRQLLTFARVCSHILETQGPKGLTLFLKSSTVMLQQSLGGHVTHSLTPLGPRVSRTKAGLPRFFNVTYRMRIRNGETAAIRLALTLVNLYRVIKYPGKLSWNTIIKANTGDNSIVPYLRGMIPLFVSLFISARFSAGAIHRMVYRAARNAIFPLFKGGPGVTGFMGEFNTHPTVMLRQLLTLRSLPGLWESFTTLLYQFRSYQLIDLVNWVVPLRNITGTIPLVGKPFGKPRQIKLLRGLGKLGTKEEAAGKVRVFAMVDAWTQWALYPIHELIFKILKDVPMDGTFDQTAPLKHVRPHSGFWSLDLSAATDRLPLSIQKSLIGAILGRESAAAWANLLTGRTYALRTEDHNGNETVIKLTYAVGQPMGALSSWASLALTHHFLVQCAAWSAGFPKWKLYTNYAVLGDDVVIGDRSVALAYLRIMKSLGVGVNTSKSLLSHRGIAFEFAKRTIVRGVDVSPVTFKEYYSATRNIGAFLQLMRKTGTPFARALQALGAGWKVRSWLNKPIGRLSARLRLLILAANVPQTPDEAKAFFELGQAPVQRFAHDTRIVIQQFVDREVSRVFEKLHQLAPLSLGGSVSGAWAADLAEGICREDLGLSLEGIVLPWQDNDSWWSWFSVDDINWGTSRGVSREIAYRLYMIIHSIRVGQTLGWKIDLNRLMTRCWTLMSGSHSLTFSDMYIEYLAIVKDYYNFSTTVLATTRPQEPEIKGILTPSQVRLWKRWSAVIQNSQPLPDTPAPVSEKLPLPEPDVFSTIPDVGIVEPSFLGEPAGTPFDEYHSYVWFHKAGVHEGYDYRWGIWPLYRGISSIDGRRVS</sequence>
<dbReference type="SUPFAM" id="SSF56672">
    <property type="entry name" value="DNA/RNA polymerases"/>
    <property type="match status" value="1"/>
</dbReference>
<accession>A0A127AZS1</accession>
<keyword evidence="5" id="KW-0472">Membrane</keyword>
<feature type="transmembrane region" description="Helical" evidence="5">
    <location>
        <begin position="35"/>
        <end position="55"/>
    </location>
</feature>
<dbReference type="GO" id="GO:0003968">
    <property type="term" value="F:RNA-directed RNA polymerase activity"/>
    <property type="evidence" value="ECO:0007669"/>
    <property type="project" value="UniProtKB-KW"/>
</dbReference>